<feature type="compositionally biased region" description="Basic and acidic residues" evidence="1">
    <location>
        <begin position="128"/>
        <end position="138"/>
    </location>
</feature>
<dbReference type="EMBL" id="VSSQ01024855">
    <property type="protein sequence ID" value="MPM72620.1"/>
    <property type="molecule type" value="Genomic_DNA"/>
</dbReference>
<evidence type="ECO:0000313" key="2">
    <source>
        <dbReference type="EMBL" id="MPM72620.1"/>
    </source>
</evidence>
<accession>A0A645C4C2</accession>
<comment type="caution">
    <text evidence="2">The sequence shown here is derived from an EMBL/GenBank/DDBJ whole genome shotgun (WGS) entry which is preliminary data.</text>
</comment>
<feature type="compositionally biased region" description="Basic and acidic residues" evidence="1">
    <location>
        <begin position="19"/>
        <end position="65"/>
    </location>
</feature>
<feature type="compositionally biased region" description="Polar residues" evidence="1">
    <location>
        <begin position="139"/>
        <end position="149"/>
    </location>
</feature>
<protein>
    <submittedName>
        <fullName evidence="2">Uncharacterized protein</fullName>
    </submittedName>
</protein>
<reference evidence="2" key="1">
    <citation type="submission" date="2019-08" db="EMBL/GenBank/DDBJ databases">
        <authorList>
            <person name="Kucharzyk K."/>
            <person name="Murdoch R.W."/>
            <person name="Higgins S."/>
            <person name="Loffler F."/>
        </authorList>
    </citation>
    <scope>NUCLEOTIDE SEQUENCE</scope>
</reference>
<dbReference type="AlphaFoldDB" id="A0A645C4C2"/>
<organism evidence="2">
    <name type="scientific">bioreactor metagenome</name>
    <dbReference type="NCBI Taxonomy" id="1076179"/>
    <lineage>
        <taxon>unclassified sequences</taxon>
        <taxon>metagenomes</taxon>
        <taxon>ecological metagenomes</taxon>
    </lineage>
</organism>
<feature type="region of interest" description="Disordered" evidence="1">
    <location>
        <begin position="1"/>
        <end position="149"/>
    </location>
</feature>
<sequence length="149" mass="16384">MCVERGGQQCNRAGIKDGGFIEKLQDGRFPGDDEVNRPHGRHDQNTGEQVGDSKFHVEDPGDRTGGRARQKSQNAGDPWIDARGNESGGDAGAQRESPVHRKIGKVQNLIGDENPQRHKTVDKALPQHRLEQTQEDGHSSSSFLRGQVK</sequence>
<evidence type="ECO:0000256" key="1">
    <source>
        <dbReference type="SAM" id="MobiDB-lite"/>
    </source>
</evidence>
<name>A0A645C4C2_9ZZZZ</name>
<proteinExistence type="predicted"/>
<gene>
    <name evidence="2" type="ORF">SDC9_119596</name>
</gene>